<feature type="transmembrane region" description="Helical" evidence="1">
    <location>
        <begin position="12"/>
        <end position="29"/>
    </location>
</feature>
<organism evidence="2 3">
    <name type="scientific">Lactococcus garvieae DCC43</name>
    <dbReference type="NCBI Taxonomy" id="1231377"/>
    <lineage>
        <taxon>Bacteria</taxon>
        <taxon>Bacillati</taxon>
        <taxon>Bacillota</taxon>
        <taxon>Bacilli</taxon>
        <taxon>Lactobacillales</taxon>
        <taxon>Streptococcaceae</taxon>
        <taxon>Lactococcus</taxon>
    </lineage>
</organism>
<evidence type="ECO:0000256" key="1">
    <source>
        <dbReference type="SAM" id="Phobius"/>
    </source>
</evidence>
<dbReference type="eggNOG" id="COG1807">
    <property type="taxonomic scope" value="Bacteria"/>
</dbReference>
<feature type="transmembrane region" description="Helical" evidence="1">
    <location>
        <begin position="288"/>
        <end position="305"/>
    </location>
</feature>
<reference evidence="2 3" key="1">
    <citation type="journal article" date="2012" name="J. Bacteriol.">
        <title>Genome Sequence of the Bacteriocin-Producing Strain Lactococcus garvieae DCC43.</title>
        <authorList>
            <person name="Gabrielsen C."/>
            <person name="Brede D.A."/>
            <person name="Hernandez P.E."/>
            <person name="Nes I.F."/>
            <person name="Diep D.B."/>
        </authorList>
    </citation>
    <scope>NUCLEOTIDE SEQUENCE [LARGE SCALE GENOMIC DNA]</scope>
    <source>
        <strain evidence="2 3">DCC43</strain>
    </source>
</reference>
<protein>
    <submittedName>
        <fullName evidence="2">Putative membrane spanning protein</fullName>
    </submittedName>
</protein>
<dbReference type="PATRIC" id="fig|1231377.3.peg.91"/>
<feature type="transmembrane region" description="Helical" evidence="1">
    <location>
        <begin position="82"/>
        <end position="104"/>
    </location>
</feature>
<dbReference type="EMBL" id="AMQS01000001">
    <property type="protein sequence ID" value="EKF52517.1"/>
    <property type="molecule type" value="Genomic_DNA"/>
</dbReference>
<name>K2QG85_9LACT</name>
<keyword evidence="1" id="KW-1133">Transmembrane helix</keyword>
<evidence type="ECO:0000313" key="3">
    <source>
        <dbReference type="Proteomes" id="UP000006787"/>
    </source>
</evidence>
<dbReference type="NCBIfam" id="TIGR03766">
    <property type="entry name" value="TIGR03766 family XrtG-associated glycosyltransferase"/>
    <property type="match status" value="1"/>
</dbReference>
<keyword evidence="1" id="KW-0472">Membrane</keyword>
<proteinExistence type="predicted"/>
<feature type="transmembrane region" description="Helical" evidence="1">
    <location>
        <begin position="458"/>
        <end position="475"/>
    </location>
</feature>
<evidence type="ECO:0000313" key="2">
    <source>
        <dbReference type="EMBL" id="EKF52517.1"/>
    </source>
</evidence>
<feature type="transmembrane region" description="Helical" evidence="1">
    <location>
        <begin position="185"/>
        <end position="205"/>
    </location>
</feature>
<feature type="transmembrane region" description="Helical" evidence="1">
    <location>
        <begin position="258"/>
        <end position="276"/>
    </location>
</feature>
<feature type="transmembrane region" description="Helical" evidence="1">
    <location>
        <begin position="433"/>
        <end position="451"/>
    </location>
</feature>
<comment type="caution">
    <text evidence="2">The sequence shown here is derived from an EMBL/GenBank/DDBJ whole genome shotgun (WGS) entry which is preliminary data.</text>
</comment>
<accession>K2QG85</accession>
<feature type="transmembrane region" description="Helical" evidence="1">
    <location>
        <begin position="481"/>
        <end position="501"/>
    </location>
</feature>
<feature type="transmembrane region" description="Helical" evidence="1">
    <location>
        <begin position="211"/>
        <end position="228"/>
    </location>
</feature>
<dbReference type="RefSeq" id="WP_003134492.1">
    <property type="nucleotide sequence ID" value="NZ_AMQS01000001.1"/>
</dbReference>
<dbReference type="AlphaFoldDB" id="K2QG85"/>
<dbReference type="Proteomes" id="UP000006787">
    <property type="component" value="Unassembled WGS sequence"/>
</dbReference>
<feature type="transmembrane region" description="Helical" evidence="1">
    <location>
        <begin position="156"/>
        <end position="173"/>
    </location>
</feature>
<dbReference type="InterPro" id="IPR021200">
    <property type="entry name" value="CHIM_prot"/>
</dbReference>
<gene>
    <name evidence="2" type="ORF">C426_0092</name>
</gene>
<keyword evidence="1" id="KW-0812">Transmembrane</keyword>
<feature type="transmembrane region" description="Helical" evidence="1">
    <location>
        <begin position="41"/>
        <end position="70"/>
    </location>
</feature>
<sequence>MRDKFFSFSNSSIRILFYFLFALTFYFSLTSVNLTVGDSKYYGMSTTIVTTVFILAALLLIVAVATFNSLRKVLYFIFWEKGLLTSLCILLIVIVLQITFVYLVHPAIGFDVGAIHEALTNTWDPEIKAYYSMYPNNMLILLLQHGLSTVFNSNSWLFFDLITLLLVDLSVLFNISTVYVIDKKYIVPAIYIHSLWLLVFPMIIIPYTDTWVIPFVSGYLLSYSIIAFGKCKNTYKYFAALTFEICLITSYFMKPSAIIPVIAIIIIEILFTFKTKKQPENKLFLNKLSYLIMLLSTVIALWGIGKFVNQQTYIEVDPNRSIPVLHFMNMGLSNEGGYNPEDALMMGKLPTKKERIDYSKENIKKRLQEKGLGGYLVFLLNKHSNNTSDGTFAWQKEGHFISNEKQTVKIDNFSSAIKSFFYLYGEHISDYRFIAQVIWLIILSLILFGGIENIKFKQILRLGIIGGFLYLLLFEGGRSRYLIQFLPLILILASLSSAKALTNIKRVFSWK</sequence>
<feature type="transmembrane region" description="Helical" evidence="1">
    <location>
        <begin position="235"/>
        <end position="252"/>
    </location>
</feature>